<organism evidence="3 4">
    <name type="scientific">Arcicella aquatica</name>
    <dbReference type="NCBI Taxonomy" id="217141"/>
    <lineage>
        <taxon>Bacteria</taxon>
        <taxon>Pseudomonadati</taxon>
        <taxon>Bacteroidota</taxon>
        <taxon>Cytophagia</taxon>
        <taxon>Cytophagales</taxon>
        <taxon>Flectobacillaceae</taxon>
        <taxon>Arcicella</taxon>
    </lineage>
</organism>
<evidence type="ECO:0000256" key="1">
    <source>
        <dbReference type="SAM" id="Phobius"/>
    </source>
</evidence>
<feature type="domain" description="Secretion system C-terminal sorting" evidence="2">
    <location>
        <begin position="590"/>
        <end position="655"/>
    </location>
</feature>
<accession>A0ABU5QKL9</accession>
<dbReference type="Pfam" id="PF18962">
    <property type="entry name" value="Por_Secre_tail"/>
    <property type="match status" value="1"/>
</dbReference>
<name>A0ABU5QKL9_9BACT</name>
<evidence type="ECO:0000259" key="2">
    <source>
        <dbReference type="Pfam" id="PF18962"/>
    </source>
</evidence>
<proteinExistence type="predicted"/>
<keyword evidence="1" id="KW-1133">Transmembrane helix</keyword>
<dbReference type="Gene3D" id="2.60.120.260">
    <property type="entry name" value="Galactose-binding domain-like"/>
    <property type="match status" value="1"/>
</dbReference>
<gene>
    <name evidence="3" type="ORF">VB264_07415</name>
</gene>
<evidence type="ECO:0000313" key="4">
    <source>
        <dbReference type="Proteomes" id="UP001304671"/>
    </source>
</evidence>
<dbReference type="EMBL" id="JAYFUL010000008">
    <property type="protein sequence ID" value="MEA5257606.1"/>
    <property type="molecule type" value="Genomic_DNA"/>
</dbReference>
<dbReference type="Proteomes" id="UP001304671">
    <property type="component" value="Unassembled WGS sequence"/>
</dbReference>
<protein>
    <submittedName>
        <fullName evidence="3">T9SS type A sorting domain-containing protein</fullName>
    </submittedName>
</protein>
<dbReference type="NCBIfam" id="TIGR04183">
    <property type="entry name" value="Por_Secre_tail"/>
    <property type="match status" value="1"/>
</dbReference>
<sequence>MKKISSDLHQSKNIVLCGFTQHFFIFLLLLLTHQISNAQFFTVPAKQNVAEGFPQSRARITALTLPFFDDFSTAKNGQAIPSLWQTGGGVFVNNTLAVNQPTVNVATFDGLQANGFPYDFTNQLTQGATDTLTSLPINLSINTPSDSLYFSFFWQGKGLGEQPDLSDSLTLQFLTNGNTWNTVWVQKGVNLPANFSQVILPIRASLYFHGNFQFRFQSFGRKSGQFDVWHLDYVCLAKKSDNSINGYILGNILNNQTNKFERVSYLKDIACSDNIEPVLKRYRAMPMVQFLAGNPSPAAEINDTTGVKVNNLYSNNNDVNIYYSVRNLNLSAGSDTLQKDQRVGRDALTAGASKVFKFKNNFASKVSGDKAYLNMKFFLGTQDASNISFRNSILTQNDTISTTVALDNYYAYDDGTAEAGAYLKKGFGRVAIQFVNNKADVVKAIRINLQPSLTSIAGNAITLQVMGNDKGKPGQILRGLYTKVQYSDIQNGFIEYAIDPVAVTDTFYVGYLQLTDDEPIIVGLDKNSTQFTNKHFFSISTSWSNVANADTSIYKAIRGSMMIRPVMGGKPLDVVLGNEQEIQDKNLVVSPNPSPDVIHWNDSSLKNVEILDLFGRSILQENVDSQSINLQHLNSGMYLLRLSNERNTFVRKIWISH</sequence>
<keyword evidence="1" id="KW-0472">Membrane</keyword>
<evidence type="ECO:0000313" key="3">
    <source>
        <dbReference type="EMBL" id="MEA5257606.1"/>
    </source>
</evidence>
<keyword evidence="1" id="KW-0812">Transmembrane</keyword>
<feature type="transmembrane region" description="Helical" evidence="1">
    <location>
        <begin position="12"/>
        <end position="31"/>
    </location>
</feature>
<comment type="caution">
    <text evidence="3">The sequence shown here is derived from an EMBL/GenBank/DDBJ whole genome shotgun (WGS) entry which is preliminary data.</text>
</comment>
<dbReference type="InterPro" id="IPR026444">
    <property type="entry name" value="Secre_tail"/>
</dbReference>
<keyword evidence="4" id="KW-1185">Reference proteome</keyword>
<reference evidence="3 4" key="1">
    <citation type="submission" date="2023-12" db="EMBL/GenBank/DDBJ databases">
        <title>Novel species of the genus Arcicella isolated from rivers.</title>
        <authorList>
            <person name="Lu H."/>
        </authorList>
    </citation>
    <scope>NUCLEOTIDE SEQUENCE [LARGE SCALE GENOMIC DNA]</scope>
    <source>
        <strain evidence="3 4">LMG 21963</strain>
    </source>
</reference>
<dbReference type="RefSeq" id="WP_323248090.1">
    <property type="nucleotide sequence ID" value="NZ_JAYFUL010000008.1"/>
</dbReference>